<protein>
    <submittedName>
        <fullName evidence="2">Uncharacterized protein</fullName>
    </submittedName>
</protein>
<evidence type="ECO:0000313" key="3">
    <source>
        <dbReference type="Proteomes" id="UP001187531"/>
    </source>
</evidence>
<reference evidence="2" key="1">
    <citation type="submission" date="2023-07" db="EMBL/GenBank/DDBJ databases">
        <title>Chromosome-level genome assembly of Artemia franciscana.</title>
        <authorList>
            <person name="Jo E."/>
        </authorList>
    </citation>
    <scope>NUCLEOTIDE SEQUENCE</scope>
    <source>
        <tissue evidence="2">Whole body</tissue>
    </source>
</reference>
<feature type="compositionally biased region" description="Polar residues" evidence="1">
    <location>
        <begin position="22"/>
        <end position="33"/>
    </location>
</feature>
<dbReference type="Proteomes" id="UP001187531">
    <property type="component" value="Unassembled WGS sequence"/>
</dbReference>
<name>A0AA88I8I2_ARTSF</name>
<dbReference type="EMBL" id="JAVRJZ010000007">
    <property type="protein sequence ID" value="KAK2720256.1"/>
    <property type="molecule type" value="Genomic_DNA"/>
</dbReference>
<evidence type="ECO:0000256" key="1">
    <source>
        <dbReference type="SAM" id="MobiDB-lite"/>
    </source>
</evidence>
<evidence type="ECO:0000313" key="2">
    <source>
        <dbReference type="EMBL" id="KAK2720256.1"/>
    </source>
</evidence>
<dbReference type="AlphaFoldDB" id="A0AA88I8I2"/>
<gene>
    <name evidence="2" type="ORF">QYM36_004216</name>
</gene>
<accession>A0AA88I8I2</accession>
<sequence length="76" mass="8294">MEDPPPLSVCSYSSDKREMDSSPIQPVTANNRGRSAARIRPNLSEAADILLESGMAYNSSPKTETAEALMQRLRAL</sequence>
<feature type="region of interest" description="Disordered" evidence="1">
    <location>
        <begin position="1"/>
        <end position="34"/>
    </location>
</feature>
<organism evidence="2 3">
    <name type="scientific">Artemia franciscana</name>
    <name type="common">Brine shrimp</name>
    <name type="synonym">Artemia sanfranciscana</name>
    <dbReference type="NCBI Taxonomy" id="6661"/>
    <lineage>
        <taxon>Eukaryota</taxon>
        <taxon>Metazoa</taxon>
        <taxon>Ecdysozoa</taxon>
        <taxon>Arthropoda</taxon>
        <taxon>Crustacea</taxon>
        <taxon>Branchiopoda</taxon>
        <taxon>Anostraca</taxon>
        <taxon>Artemiidae</taxon>
        <taxon>Artemia</taxon>
    </lineage>
</organism>
<proteinExistence type="predicted"/>
<comment type="caution">
    <text evidence="2">The sequence shown here is derived from an EMBL/GenBank/DDBJ whole genome shotgun (WGS) entry which is preliminary data.</text>
</comment>
<keyword evidence="3" id="KW-1185">Reference proteome</keyword>